<sequence length="104" mass="12069">MEYEYGRSLKKRGSRSRLSQIYSTKGSQSSISAHRADCDLRKQKDIHVGLRSNFPEAMAIKCYAYRESEIPGHVHQFWEFGLWSKHVQYADQNITSRWFGIGPA</sequence>
<accession>A0A0D2C552</accession>
<dbReference type="RefSeq" id="XP_016265133.1">
    <property type="nucleotide sequence ID" value="XM_016404128.1"/>
</dbReference>
<gene>
    <name evidence="1" type="ORF">PV06_03353</name>
</gene>
<dbReference type="HOGENOM" id="CLU_2250184_0_0_1"/>
<dbReference type="VEuPathDB" id="FungiDB:PV06_03353"/>
<organism evidence="1 2">
    <name type="scientific">Exophiala oligosperma</name>
    <dbReference type="NCBI Taxonomy" id="215243"/>
    <lineage>
        <taxon>Eukaryota</taxon>
        <taxon>Fungi</taxon>
        <taxon>Dikarya</taxon>
        <taxon>Ascomycota</taxon>
        <taxon>Pezizomycotina</taxon>
        <taxon>Eurotiomycetes</taxon>
        <taxon>Chaetothyriomycetidae</taxon>
        <taxon>Chaetothyriales</taxon>
        <taxon>Herpotrichiellaceae</taxon>
        <taxon>Exophiala</taxon>
    </lineage>
</organism>
<dbReference type="EMBL" id="KN847334">
    <property type="protein sequence ID" value="KIW44917.1"/>
    <property type="molecule type" value="Genomic_DNA"/>
</dbReference>
<dbReference type="GeneID" id="27355427"/>
<proteinExistence type="predicted"/>
<name>A0A0D2C552_9EURO</name>
<keyword evidence="2" id="KW-1185">Reference proteome</keyword>
<dbReference type="AlphaFoldDB" id="A0A0D2C552"/>
<reference evidence="1 2" key="1">
    <citation type="submission" date="2015-01" db="EMBL/GenBank/DDBJ databases">
        <title>The Genome Sequence of Exophiala oligosperma CBS72588.</title>
        <authorList>
            <consortium name="The Broad Institute Genomics Platform"/>
            <person name="Cuomo C."/>
            <person name="de Hoog S."/>
            <person name="Gorbushina A."/>
            <person name="Stielow B."/>
            <person name="Teixiera M."/>
            <person name="Abouelleil A."/>
            <person name="Chapman S.B."/>
            <person name="Priest M."/>
            <person name="Young S.K."/>
            <person name="Wortman J."/>
            <person name="Nusbaum C."/>
            <person name="Birren B."/>
        </authorList>
    </citation>
    <scope>NUCLEOTIDE SEQUENCE [LARGE SCALE GENOMIC DNA]</scope>
    <source>
        <strain evidence="1 2">CBS 72588</strain>
    </source>
</reference>
<evidence type="ECO:0000313" key="1">
    <source>
        <dbReference type="EMBL" id="KIW44917.1"/>
    </source>
</evidence>
<evidence type="ECO:0000313" key="2">
    <source>
        <dbReference type="Proteomes" id="UP000053342"/>
    </source>
</evidence>
<dbReference type="Proteomes" id="UP000053342">
    <property type="component" value="Unassembled WGS sequence"/>
</dbReference>
<protein>
    <submittedName>
        <fullName evidence="1">Uncharacterized protein</fullName>
    </submittedName>
</protein>